<keyword evidence="1" id="KW-0229">DNA integration</keyword>
<keyword evidence="7" id="KW-1185">Reference proteome</keyword>
<dbReference type="PANTHER" id="PTHR30349:SF41">
    <property type="entry name" value="INTEGRASE_RECOMBINASE PROTEIN MJ0367-RELATED"/>
    <property type="match status" value="1"/>
</dbReference>
<evidence type="ECO:0000259" key="5">
    <source>
        <dbReference type="PROSITE" id="PS51900"/>
    </source>
</evidence>
<evidence type="ECO:0000256" key="1">
    <source>
        <dbReference type="ARBA" id="ARBA00022908"/>
    </source>
</evidence>
<dbReference type="Gene3D" id="1.10.443.10">
    <property type="entry name" value="Intergrase catalytic core"/>
    <property type="match status" value="1"/>
</dbReference>
<dbReference type="InterPro" id="IPR011010">
    <property type="entry name" value="DNA_brk_join_enz"/>
</dbReference>
<dbReference type="Gene3D" id="1.10.150.130">
    <property type="match status" value="1"/>
</dbReference>
<dbReference type="InterPro" id="IPR044068">
    <property type="entry name" value="CB"/>
</dbReference>
<dbReference type="Proteomes" id="UP001254813">
    <property type="component" value="Unassembled WGS sequence"/>
</dbReference>
<keyword evidence="3" id="KW-0233">DNA recombination</keyword>
<dbReference type="InterPro" id="IPR010998">
    <property type="entry name" value="Integrase_recombinase_N"/>
</dbReference>
<evidence type="ECO:0000256" key="2">
    <source>
        <dbReference type="ARBA" id="ARBA00023125"/>
    </source>
</evidence>
<reference evidence="6 7" key="1">
    <citation type="submission" date="2022-06" db="EMBL/GenBank/DDBJ databases">
        <title>Halogeometricum sp. a new haloarchaeum isolate from saline soil.</title>
        <authorList>
            <person name="Strakova D."/>
            <person name="Galisteo C."/>
            <person name="Sanchez-Porro C."/>
            <person name="Ventosa A."/>
        </authorList>
    </citation>
    <scope>NUCLEOTIDE SEQUENCE [LARGE SCALE GENOMIC DNA]</scope>
    <source>
        <strain evidence="7">S3BR25-2</strain>
    </source>
</reference>
<dbReference type="SUPFAM" id="SSF56349">
    <property type="entry name" value="DNA breaking-rejoining enzymes"/>
    <property type="match status" value="1"/>
</dbReference>
<protein>
    <submittedName>
        <fullName evidence="6">Site-specific integrase</fullName>
    </submittedName>
</protein>
<proteinExistence type="predicted"/>
<organism evidence="6 7">
    <name type="scientific">Halogeometricum luteum</name>
    <dbReference type="NCBI Taxonomy" id="2950537"/>
    <lineage>
        <taxon>Archaea</taxon>
        <taxon>Methanobacteriati</taxon>
        <taxon>Methanobacteriota</taxon>
        <taxon>Stenosarchaea group</taxon>
        <taxon>Halobacteria</taxon>
        <taxon>Halobacteriales</taxon>
        <taxon>Haloferacaceae</taxon>
        <taxon>Halogeometricum</taxon>
    </lineage>
</organism>
<dbReference type="PANTHER" id="PTHR30349">
    <property type="entry name" value="PHAGE INTEGRASE-RELATED"/>
    <property type="match status" value="1"/>
</dbReference>
<accession>A0ABU2G710</accession>
<sequence>MTVDDSEVSQAVGRYLRSSGDSDQYRHTAETVLDQFTVWLRRRDLETFGSFENDGEQILRRYADRLNQRVEADGIAASTAQMYYNVVSGFLGYCVRDGVLSQNPALTDRAREPLPRDDEDRTQQFWTPEVRQQLVEYTNDRAYEAIEADGLDATQAVQDRAFIHVLAYTGVRGAEVFRVSGDDRSGRQGLTWERVDMDSWTFRVWGKSQSWEDVSVLEQAREAIQQWKRIQDPPTEAWPVFPTGHAPSKYAVVRDAREDADALLNDADVNEVLRKYEIAPPTVTTHGARRVLARIAADAGVNVDGEAPKLHGARRGLGDALFRKDRGLASDVLRHSSLSVTKAAYSHIDASERGETASRLLDE</sequence>
<evidence type="ECO:0000313" key="6">
    <source>
        <dbReference type="EMBL" id="MDS0296570.1"/>
    </source>
</evidence>
<evidence type="ECO:0000313" key="7">
    <source>
        <dbReference type="Proteomes" id="UP001254813"/>
    </source>
</evidence>
<keyword evidence="2 4" id="KW-0238">DNA-binding</keyword>
<dbReference type="PROSITE" id="PS51900">
    <property type="entry name" value="CB"/>
    <property type="match status" value="1"/>
</dbReference>
<dbReference type="InterPro" id="IPR050090">
    <property type="entry name" value="Tyrosine_recombinase_XerCD"/>
</dbReference>
<feature type="domain" description="Core-binding (CB)" evidence="5">
    <location>
        <begin position="3"/>
        <end position="95"/>
    </location>
</feature>
<evidence type="ECO:0000256" key="3">
    <source>
        <dbReference type="ARBA" id="ARBA00023172"/>
    </source>
</evidence>
<evidence type="ECO:0000256" key="4">
    <source>
        <dbReference type="PROSITE-ProRule" id="PRU01248"/>
    </source>
</evidence>
<dbReference type="EMBL" id="JAMQOQ010000007">
    <property type="protein sequence ID" value="MDS0296570.1"/>
    <property type="molecule type" value="Genomic_DNA"/>
</dbReference>
<name>A0ABU2G710_9EURY</name>
<comment type="caution">
    <text evidence="6">The sequence shown here is derived from an EMBL/GenBank/DDBJ whole genome shotgun (WGS) entry which is preliminary data.</text>
</comment>
<dbReference type="InterPro" id="IPR013762">
    <property type="entry name" value="Integrase-like_cat_sf"/>
</dbReference>
<dbReference type="CDD" id="cd00397">
    <property type="entry name" value="DNA_BRE_C"/>
    <property type="match status" value="1"/>
</dbReference>
<gene>
    <name evidence="6" type="ORF">NDI79_20560</name>
</gene>
<dbReference type="RefSeq" id="WP_310930583.1">
    <property type="nucleotide sequence ID" value="NZ_JAMQOQ010000007.1"/>
</dbReference>